<evidence type="ECO:0000256" key="1">
    <source>
        <dbReference type="SAM" id="Phobius"/>
    </source>
</evidence>
<sequence length="186" mass="20889">MKNVLLIIFLLIFIFSLPFPLFMNKPNRKSEVTPKEYLESLDILIEEIENGIPLLEAWSVARNGENFLEVSEEGISNLDFRTIVKITKLSANSGIALAPLLRSYRNELLAKKDLKSLIEIEVASTKATTTLLAVLPVLLLILAQSTGLDVINTLRHSMIAQISLTFSITLQLLGRFWARRIINAIQ</sequence>
<evidence type="ECO:0000313" key="4">
    <source>
        <dbReference type="EMBL" id="CAB4779406.1"/>
    </source>
</evidence>
<keyword evidence="1" id="KW-1133">Transmembrane helix</keyword>
<reference evidence="2" key="1">
    <citation type="submission" date="2020-05" db="EMBL/GenBank/DDBJ databases">
        <authorList>
            <person name="Chiriac C."/>
            <person name="Salcher M."/>
            <person name="Ghai R."/>
            <person name="Kavagutti S V."/>
        </authorList>
    </citation>
    <scope>NUCLEOTIDE SEQUENCE</scope>
</reference>
<evidence type="ECO:0000313" key="2">
    <source>
        <dbReference type="EMBL" id="CAB4590068.1"/>
    </source>
</evidence>
<feature type="transmembrane region" description="Helical" evidence="1">
    <location>
        <begin position="6"/>
        <end position="23"/>
    </location>
</feature>
<evidence type="ECO:0000313" key="3">
    <source>
        <dbReference type="EMBL" id="CAB4677706.1"/>
    </source>
</evidence>
<accession>A0A6J6FZJ5</accession>
<protein>
    <submittedName>
        <fullName evidence="2">Unannotated protein</fullName>
    </submittedName>
</protein>
<keyword evidence="1" id="KW-0812">Transmembrane</keyword>
<organism evidence="2">
    <name type="scientific">freshwater metagenome</name>
    <dbReference type="NCBI Taxonomy" id="449393"/>
    <lineage>
        <taxon>unclassified sequences</taxon>
        <taxon>metagenomes</taxon>
        <taxon>ecological metagenomes</taxon>
    </lineage>
</organism>
<gene>
    <name evidence="2" type="ORF">UFOPK1811_00107</name>
    <name evidence="3" type="ORF">UFOPK2360_00302</name>
    <name evidence="4" type="ORF">UFOPK2922_00911</name>
    <name evidence="5" type="ORF">UFOPK3306_01190</name>
</gene>
<proteinExistence type="predicted"/>
<dbReference type="EMBL" id="CAFBLI010000117">
    <property type="protein sequence ID" value="CAB4875666.1"/>
    <property type="molecule type" value="Genomic_DNA"/>
</dbReference>
<feature type="transmembrane region" description="Helical" evidence="1">
    <location>
        <begin position="127"/>
        <end position="146"/>
    </location>
</feature>
<dbReference type="EMBL" id="CAEZUJ010000003">
    <property type="protein sequence ID" value="CAB4590068.1"/>
    <property type="molecule type" value="Genomic_DNA"/>
</dbReference>
<dbReference type="EMBL" id="CAEZZS010000039">
    <property type="protein sequence ID" value="CAB4779406.1"/>
    <property type="molecule type" value="Genomic_DNA"/>
</dbReference>
<name>A0A6J6FZJ5_9ZZZZ</name>
<keyword evidence="1" id="KW-0472">Membrane</keyword>
<dbReference type="EMBL" id="CAEZXH010000010">
    <property type="protein sequence ID" value="CAB4677706.1"/>
    <property type="molecule type" value="Genomic_DNA"/>
</dbReference>
<evidence type="ECO:0000313" key="5">
    <source>
        <dbReference type="EMBL" id="CAB4875666.1"/>
    </source>
</evidence>
<dbReference type="AlphaFoldDB" id="A0A6J6FZJ5"/>
<feature type="transmembrane region" description="Helical" evidence="1">
    <location>
        <begin position="158"/>
        <end position="178"/>
    </location>
</feature>